<evidence type="ECO:0000259" key="7">
    <source>
        <dbReference type="PROSITE" id="PS50048"/>
    </source>
</evidence>
<feature type="compositionally biased region" description="Low complexity" evidence="6">
    <location>
        <begin position="148"/>
        <end position="166"/>
    </location>
</feature>
<feature type="region of interest" description="Disordered" evidence="6">
    <location>
        <begin position="270"/>
        <end position="289"/>
    </location>
</feature>
<evidence type="ECO:0000256" key="5">
    <source>
        <dbReference type="ARBA" id="ARBA00023242"/>
    </source>
</evidence>
<organism evidence="8 9">
    <name type="scientific">Lepraria finkii</name>
    <dbReference type="NCBI Taxonomy" id="1340010"/>
    <lineage>
        <taxon>Eukaryota</taxon>
        <taxon>Fungi</taxon>
        <taxon>Dikarya</taxon>
        <taxon>Ascomycota</taxon>
        <taxon>Pezizomycotina</taxon>
        <taxon>Lecanoromycetes</taxon>
        <taxon>OSLEUM clade</taxon>
        <taxon>Lecanoromycetidae</taxon>
        <taxon>Lecanorales</taxon>
        <taxon>Lecanorineae</taxon>
        <taxon>Stereocaulaceae</taxon>
        <taxon>Lepraria</taxon>
    </lineage>
</organism>
<feature type="region of interest" description="Disordered" evidence="6">
    <location>
        <begin position="148"/>
        <end position="177"/>
    </location>
</feature>
<protein>
    <recommendedName>
        <fullName evidence="7">Zn(2)-C6 fungal-type domain-containing protein</fullName>
    </recommendedName>
</protein>
<dbReference type="InterPro" id="IPR001138">
    <property type="entry name" value="Zn2Cys6_DnaBD"/>
</dbReference>
<evidence type="ECO:0000256" key="6">
    <source>
        <dbReference type="SAM" id="MobiDB-lite"/>
    </source>
</evidence>
<evidence type="ECO:0000256" key="2">
    <source>
        <dbReference type="ARBA" id="ARBA00023015"/>
    </source>
</evidence>
<dbReference type="PROSITE" id="PS50048">
    <property type="entry name" value="ZN2_CY6_FUNGAL_2"/>
    <property type="match status" value="1"/>
</dbReference>
<comment type="caution">
    <text evidence="8">The sequence shown here is derived from an EMBL/GenBank/DDBJ whole genome shotgun (WGS) entry which is preliminary data.</text>
</comment>
<sequence length="391" mass="43036">MGTSLTALSNEKTLSACDECRIRKLKCSSDPTSCSRCTAEGVLCHYSQRKTMGRPRKRRREEEGVIHDEKDGRGAVENRFSNETGDTSLHQYLAGVSGNGLATNDNQWFDNGLGANGFQDGDFDFPFRQQSGSDSILGFPAWDPSQDMNSYSSISSDNSSQSQNPSTTLDHDFADTPPTDNAQTGCSCLPKLYAVLASFQSMPAPSFPYSMGTLKKANRLGHEVVRCQICPQTYNTAVQNSMLLGTLLQMVNNEYAKLLKHIDERSATGDKIPFRVGEPSSPCDSRHTGMPDCPMALNIDLSGEDWRMIARKAIRQEILGNTDSNEGLVGLVDAMRNRQTIWHERYASEVHAAGHDHSAATHGQNGDEANRICVQVAYIDQLKKSLEILNL</sequence>
<keyword evidence="4" id="KW-0804">Transcription</keyword>
<dbReference type="SUPFAM" id="SSF57701">
    <property type="entry name" value="Zn2/Cys6 DNA-binding domain"/>
    <property type="match status" value="1"/>
</dbReference>
<reference evidence="8 9" key="1">
    <citation type="submission" date="2024-09" db="EMBL/GenBank/DDBJ databases">
        <title>Rethinking Asexuality: The Enigmatic Case of Functional Sexual Genes in Lepraria (Stereocaulaceae).</title>
        <authorList>
            <person name="Doellman M."/>
            <person name="Sun Y."/>
            <person name="Barcenas-Pena A."/>
            <person name="Lumbsch H.T."/>
            <person name="Grewe F."/>
        </authorList>
    </citation>
    <scope>NUCLEOTIDE SEQUENCE [LARGE SCALE GENOMIC DNA]</scope>
    <source>
        <strain evidence="8 9">Grewe 0041</strain>
    </source>
</reference>
<dbReference type="InterPro" id="IPR051711">
    <property type="entry name" value="Stress_Response_Reg"/>
</dbReference>
<gene>
    <name evidence="8" type="ORF">ABVK25_011626</name>
</gene>
<evidence type="ECO:0000256" key="4">
    <source>
        <dbReference type="ARBA" id="ARBA00023163"/>
    </source>
</evidence>
<evidence type="ECO:0000313" key="9">
    <source>
        <dbReference type="Proteomes" id="UP001590951"/>
    </source>
</evidence>
<name>A0ABR4APR2_9LECA</name>
<dbReference type="InterPro" id="IPR036864">
    <property type="entry name" value="Zn2-C6_fun-type_DNA-bd_sf"/>
</dbReference>
<keyword evidence="9" id="KW-1185">Reference proteome</keyword>
<dbReference type="PROSITE" id="PS00463">
    <property type="entry name" value="ZN2_CY6_FUNGAL_1"/>
    <property type="match status" value="1"/>
</dbReference>
<keyword evidence="5" id="KW-0539">Nucleus</keyword>
<evidence type="ECO:0000313" key="8">
    <source>
        <dbReference type="EMBL" id="KAL2046712.1"/>
    </source>
</evidence>
<dbReference type="Pfam" id="PF00172">
    <property type="entry name" value="Zn_clus"/>
    <property type="match status" value="1"/>
</dbReference>
<keyword evidence="2" id="KW-0805">Transcription regulation</keyword>
<dbReference type="PANTHER" id="PTHR47540:SF4">
    <property type="entry name" value="TRANSCRIPTION FACTOR RGLT"/>
    <property type="match status" value="1"/>
</dbReference>
<dbReference type="SMART" id="SM00066">
    <property type="entry name" value="GAL4"/>
    <property type="match status" value="1"/>
</dbReference>
<dbReference type="Proteomes" id="UP001590951">
    <property type="component" value="Unassembled WGS sequence"/>
</dbReference>
<comment type="subcellular location">
    <subcellularLocation>
        <location evidence="1">Nucleus</location>
    </subcellularLocation>
</comment>
<dbReference type="EMBL" id="JBHFEH010000106">
    <property type="protein sequence ID" value="KAL2046712.1"/>
    <property type="molecule type" value="Genomic_DNA"/>
</dbReference>
<dbReference type="Gene3D" id="4.10.240.10">
    <property type="entry name" value="Zn(2)-C6 fungal-type DNA-binding domain"/>
    <property type="match status" value="1"/>
</dbReference>
<evidence type="ECO:0000256" key="1">
    <source>
        <dbReference type="ARBA" id="ARBA00004123"/>
    </source>
</evidence>
<proteinExistence type="predicted"/>
<accession>A0ABR4APR2</accession>
<dbReference type="CDD" id="cd00067">
    <property type="entry name" value="GAL4"/>
    <property type="match status" value="1"/>
</dbReference>
<keyword evidence="3" id="KW-0238">DNA-binding</keyword>
<evidence type="ECO:0000256" key="3">
    <source>
        <dbReference type="ARBA" id="ARBA00023125"/>
    </source>
</evidence>
<dbReference type="PANTHER" id="PTHR47540">
    <property type="entry name" value="THIAMINE REPRESSIBLE GENES REGULATORY PROTEIN THI5"/>
    <property type="match status" value="1"/>
</dbReference>
<feature type="domain" description="Zn(2)-C6 fungal-type" evidence="7">
    <location>
        <begin position="16"/>
        <end position="46"/>
    </location>
</feature>